<accession>A0ABV0ZNR9</accession>
<gene>
    <name evidence="1" type="ORF">AMECASPLE_018012</name>
</gene>
<dbReference type="EMBL" id="JAHRIP010067211">
    <property type="protein sequence ID" value="MEQ2307417.1"/>
    <property type="molecule type" value="Genomic_DNA"/>
</dbReference>
<keyword evidence="2" id="KW-1185">Reference proteome</keyword>
<dbReference type="Proteomes" id="UP001469553">
    <property type="component" value="Unassembled WGS sequence"/>
</dbReference>
<proteinExistence type="predicted"/>
<evidence type="ECO:0000313" key="2">
    <source>
        <dbReference type="Proteomes" id="UP001469553"/>
    </source>
</evidence>
<reference evidence="1 2" key="1">
    <citation type="submission" date="2021-06" db="EMBL/GenBank/DDBJ databases">
        <authorList>
            <person name="Palmer J.M."/>
        </authorList>
    </citation>
    <scope>NUCLEOTIDE SEQUENCE [LARGE SCALE GENOMIC DNA]</scope>
    <source>
        <strain evidence="1 2">AS_MEX2019</strain>
        <tissue evidence="1">Muscle</tissue>
    </source>
</reference>
<sequence>MCPEGLKTQPLMFRTDPEVNFTDGPNHLYHRENLVSVLIRWWFCSASYRVRFLFVSEILRQLDNKLFVLDASSPPQRSRSFHRTEQNFISSDLGEGSSCRARTAQMLKYKLD</sequence>
<name>A0ABV0ZNR9_9TELE</name>
<comment type="caution">
    <text evidence="1">The sequence shown here is derived from an EMBL/GenBank/DDBJ whole genome shotgun (WGS) entry which is preliminary data.</text>
</comment>
<organism evidence="1 2">
    <name type="scientific">Ameca splendens</name>
    <dbReference type="NCBI Taxonomy" id="208324"/>
    <lineage>
        <taxon>Eukaryota</taxon>
        <taxon>Metazoa</taxon>
        <taxon>Chordata</taxon>
        <taxon>Craniata</taxon>
        <taxon>Vertebrata</taxon>
        <taxon>Euteleostomi</taxon>
        <taxon>Actinopterygii</taxon>
        <taxon>Neopterygii</taxon>
        <taxon>Teleostei</taxon>
        <taxon>Neoteleostei</taxon>
        <taxon>Acanthomorphata</taxon>
        <taxon>Ovalentaria</taxon>
        <taxon>Atherinomorphae</taxon>
        <taxon>Cyprinodontiformes</taxon>
        <taxon>Goodeidae</taxon>
        <taxon>Ameca</taxon>
    </lineage>
</organism>
<protein>
    <submittedName>
        <fullName evidence="1">Uncharacterized protein</fullName>
    </submittedName>
</protein>
<evidence type="ECO:0000313" key="1">
    <source>
        <dbReference type="EMBL" id="MEQ2307417.1"/>
    </source>
</evidence>